<keyword evidence="4" id="KW-0413">Isomerase</keyword>
<dbReference type="Pfam" id="PF01370">
    <property type="entry name" value="Epimerase"/>
    <property type="match status" value="1"/>
</dbReference>
<evidence type="ECO:0000313" key="4">
    <source>
        <dbReference type="EMBL" id="WVX51510.1"/>
    </source>
</evidence>
<comment type="similarity">
    <text evidence="2">Belongs to the NAD(P)-dependent epimerase/dehydratase family.</text>
</comment>
<dbReference type="Proteomes" id="UP001318682">
    <property type="component" value="Plasmid pROLI127"/>
</dbReference>
<dbReference type="InterPro" id="IPR036291">
    <property type="entry name" value="NAD(P)-bd_dom_sf"/>
</dbReference>
<dbReference type="PANTHER" id="PTHR43000">
    <property type="entry name" value="DTDP-D-GLUCOSE 4,6-DEHYDRATASE-RELATED"/>
    <property type="match status" value="1"/>
</dbReference>
<sequence>MDTAPQFEKCTITGAAGFIGAHLARALITQGAQAVSGIDNLLYGDWANLGSFSDKVETTTSDIALMDEEQMARALGGTDTLFHFAAQKLNNLTSEADLLASNVVATERLARVAARVGVRRIIFASSLYAYGRHSGTAVSETDVPEPGTLYGVSKLTGEGILRTMALGEGIETVSLRLFFVFGPRQYAGTGYPSVIVRNFSRMMKGEAPTIRGNGDQSLDYTYIDDFVDAILRAAYAPCSGQIINLGSGKSTSINRLTAMMREVCGCRLDPLHIEADWTEGTDRFADVSKAEKLLSWRASTSLEAGLENTYRWLKDKS</sequence>
<dbReference type="SUPFAM" id="SSF51735">
    <property type="entry name" value="NAD(P)-binding Rossmann-fold domains"/>
    <property type="match status" value="1"/>
</dbReference>
<protein>
    <submittedName>
        <fullName evidence="4">UDP-N-acetylglucosamine 4-epimerase</fullName>
        <ecNumber evidence="4">5.1.3.7</ecNumber>
    </submittedName>
</protein>
<keyword evidence="4" id="KW-0614">Plasmid</keyword>
<evidence type="ECO:0000259" key="3">
    <source>
        <dbReference type="Pfam" id="PF01370"/>
    </source>
</evidence>
<dbReference type="EMBL" id="CP143424">
    <property type="protein sequence ID" value="WVX51510.1"/>
    <property type="molecule type" value="Genomic_DNA"/>
</dbReference>
<reference evidence="4 5" key="1">
    <citation type="submission" date="2015-07" db="EMBL/GenBank/DDBJ databases">
        <authorList>
            <person name="Voget S."/>
            <person name="Dogs M."/>
            <person name="Brinkhoff T.H."/>
            <person name="Daniel R."/>
        </authorList>
    </citation>
    <scope>NUCLEOTIDE SEQUENCE [LARGE SCALE GENOMIC DNA]</scope>
    <source>
        <strain evidence="4 5">B14</strain>
        <plasmid evidence="4 5">pROLI127</plasmid>
    </source>
</reference>
<evidence type="ECO:0000313" key="5">
    <source>
        <dbReference type="Proteomes" id="UP001318682"/>
    </source>
</evidence>
<proteinExistence type="inferred from homology"/>
<dbReference type="GO" id="GO:0003974">
    <property type="term" value="F:UDP-N-acetylglucosamine 4-epimerase activity"/>
    <property type="evidence" value="ECO:0007669"/>
    <property type="project" value="UniProtKB-EC"/>
</dbReference>
<gene>
    <name evidence="4" type="primary">wbgU</name>
    <name evidence="4" type="ORF">ROLI_046120</name>
</gene>
<dbReference type="Gene3D" id="3.40.50.720">
    <property type="entry name" value="NAD(P)-binding Rossmann-like Domain"/>
    <property type="match status" value="1"/>
</dbReference>
<dbReference type="InterPro" id="IPR001509">
    <property type="entry name" value="Epimerase_deHydtase"/>
</dbReference>
<keyword evidence="5" id="KW-1185">Reference proteome</keyword>
<accession>A0ABZ2C1K4</accession>
<evidence type="ECO:0000256" key="1">
    <source>
        <dbReference type="ARBA" id="ARBA00005125"/>
    </source>
</evidence>
<feature type="domain" description="NAD-dependent epimerase/dehydratase" evidence="3">
    <location>
        <begin position="11"/>
        <end position="246"/>
    </location>
</feature>
<comment type="pathway">
    <text evidence="1">Bacterial outer membrane biogenesis; LPS O-antigen biosynthesis.</text>
</comment>
<organism evidence="4 5">
    <name type="scientific">Roseobacter fucihabitans</name>
    <dbReference type="NCBI Taxonomy" id="1537242"/>
    <lineage>
        <taxon>Bacteria</taxon>
        <taxon>Pseudomonadati</taxon>
        <taxon>Pseudomonadota</taxon>
        <taxon>Alphaproteobacteria</taxon>
        <taxon>Rhodobacterales</taxon>
        <taxon>Roseobacteraceae</taxon>
        <taxon>Roseobacter</taxon>
    </lineage>
</organism>
<evidence type="ECO:0000256" key="2">
    <source>
        <dbReference type="ARBA" id="ARBA00007637"/>
    </source>
</evidence>
<dbReference type="Gene3D" id="3.90.25.10">
    <property type="entry name" value="UDP-galactose 4-epimerase, domain 1"/>
    <property type="match status" value="1"/>
</dbReference>
<name>A0ABZ2C1K4_9RHOB</name>
<geneLocation type="plasmid" evidence="4 5">
    <name>pROLI127</name>
</geneLocation>
<reference evidence="4 5" key="2">
    <citation type="submission" date="2024-01" db="EMBL/GenBank/DDBJ databases">
        <title>Roseobacter fucihabitans sp. nov., isolated from the brown alga Fucus spiralis.</title>
        <authorList>
            <person name="Hahnke S."/>
            <person name="Berger M."/>
            <person name="Schlingloff A."/>
            <person name="Athale I."/>
            <person name="Neumann-Schaal M."/>
            <person name="Adenaya A."/>
            <person name="Poehlein A."/>
            <person name="Daniel R."/>
            <person name="Pertersen J."/>
            <person name="Brinkhoff T."/>
        </authorList>
    </citation>
    <scope>NUCLEOTIDE SEQUENCE [LARGE SCALE GENOMIC DNA]</scope>
    <source>
        <strain evidence="4 5">B14</strain>
        <plasmid evidence="4 5">pROLI127</plasmid>
    </source>
</reference>
<dbReference type="RefSeq" id="WP_187431084.1">
    <property type="nucleotide sequence ID" value="NZ_CP143424.1"/>
</dbReference>
<dbReference type="EC" id="5.1.3.7" evidence="4"/>